<evidence type="ECO:0000256" key="2">
    <source>
        <dbReference type="ARBA" id="ARBA00010505"/>
    </source>
</evidence>
<organism evidence="11 12">
    <name type="scientific">Riccia sorocarpa</name>
    <dbReference type="NCBI Taxonomy" id="122646"/>
    <lineage>
        <taxon>Eukaryota</taxon>
        <taxon>Viridiplantae</taxon>
        <taxon>Streptophyta</taxon>
        <taxon>Embryophyta</taxon>
        <taxon>Marchantiophyta</taxon>
        <taxon>Marchantiopsida</taxon>
        <taxon>Marchantiidae</taxon>
        <taxon>Marchantiales</taxon>
        <taxon>Ricciaceae</taxon>
        <taxon>Riccia</taxon>
    </lineage>
</organism>
<evidence type="ECO:0000313" key="12">
    <source>
        <dbReference type="Proteomes" id="UP001633002"/>
    </source>
</evidence>
<comment type="catalytic activity">
    <reaction evidence="1">
        <text>[glutaredoxin]-dithiol + a hydroperoxide = [glutaredoxin]-disulfide + an alcohol + H2O</text>
        <dbReference type="Rhea" id="RHEA:62624"/>
        <dbReference type="Rhea" id="RHEA-COMP:10729"/>
        <dbReference type="Rhea" id="RHEA-COMP:10730"/>
        <dbReference type="ChEBI" id="CHEBI:15377"/>
        <dbReference type="ChEBI" id="CHEBI:29950"/>
        <dbReference type="ChEBI" id="CHEBI:30879"/>
        <dbReference type="ChEBI" id="CHEBI:35924"/>
        <dbReference type="ChEBI" id="CHEBI:50058"/>
        <dbReference type="EC" id="1.11.1.25"/>
    </reaction>
</comment>
<keyword evidence="7 9" id="KW-0676">Redox-active center</keyword>
<protein>
    <recommendedName>
        <fullName evidence="3 9">Glutaredoxin-dependent peroxiredoxin</fullName>
        <ecNumber evidence="3 9">1.11.1.25</ecNumber>
    </recommendedName>
</protein>
<dbReference type="Proteomes" id="UP001633002">
    <property type="component" value="Unassembled WGS sequence"/>
</dbReference>
<dbReference type="InterPro" id="IPR037944">
    <property type="entry name" value="PRX5-like"/>
</dbReference>
<evidence type="ECO:0000259" key="10">
    <source>
        <dbReference type="PROSITE" id="PS51352"/>
    </source>
</evidence>
<evidence type="ECO:0000313" key="11">
    <source>
        <dbReference type="EMBL" id="KAL3682490.1"/>
    </source>
</evidence>
<gene>
    <name evidence="11" type="ORF">R1sor_000512</name>
</gene>
<evidence type="ECO:0000256" key="6">
    <source>
        <dbReference type="ARBA" id="ARBA00023002"/>
    </source>
</evidence>
<evidence type="ECO:0000256" key="7">
    <source>
        <dbReference type="ARBA" id="ARBA00023284"/>
    </source>
</evidence>
<reference evidence="11 12" key="1">
    <citation type="submission" date="2024-09" db="EMBL/GenBank/DDBJ databases">
        <title>Chromosome-scale assembly of Riccia sorocarpa.</title>
        <authorList>
            <person name="Paukszto L."/>
        </authorList>
    </citation>
    <scope>NUCLEOTIDE SEQUENCE [LARGE SCALE GENOMIC DNA]</scope>
    <source>
        <strain evidence="11">LP-2024</strain>
        <tissue evidence="11">Aerial parts of the thallus</tissue>
    </source>
</reference>
<evidence type="ECO:0000256" key="1">
    <source>
        <dbReference type="ARBA" id="ARBA00001711"/>
    </source>
</evidence>
<dbReference type="CDD" id="cd03013">
    <property type="entry name" value="PRX5_like"/>
    <property type="match status" value="1"/>
</dbReference>
<dbReference type="GO" id="GO:0004601">
    <property type="term" value="F:peroxidase activity"/>
    <property type="evidence" value="ECO:0007669"/>
    <property type="project" value="UniProtKB-KW"/>
</dbReference>
<dbReference type="InterPro" id="IPR036249">
    <property type="entry name" value="Thioredoxin-like_sf"/>
</dbReference>
<keyword evidence="6 9" id="KW-0560">Oxidoreductase</keyword>
<accession>A0ABD3GWH0</accession>
<comment type="caution">
    <text evidence="11">The sequence shown here is derived from an EMBL/GenBank/DDBJ whole genome shotgun (WGS) entry which is preliminary data.</text>
</comment>
<evidence type="ECO:0000256" key="9">
    <source>
        <dbReference type="RuleBase" id="RU366011"/>
    </source>
</evidence>
<dbReference type="EC" id="1.11.1.25" evidence="3 9"/>
<comment type="similarity">
    <text evidence="2 9">Belongs to the peroxiredoxin family. Prx5 subfamily.</text>
</comment>
<dbReference type="Pfam" id="PF08534">
    <property type="entry name" value="Redoxin"/>
    <property type="match status" value="1"/>
</dbReference>
<evidence type="ECO:0000256" key="4">
    <source>
        <dbReference type="ARBA" id="ARBA00022559"/>
    </source>
</evidence>
<dbReference type="SUPFAM" id="SSF52833">
    <property type="entry name" value="Thioredoxin-like"/>
    <property type="match status" value="1"/>
</dbReference>
<sequence length="128" mass="13495">MAPIAVGDKLPEGQLAYIGEKGVETLNVTEFAKGKKIVLFGVPGAFTPTCSLKHVPGFLDHGEEIKKKGVAAILCVSVNDPFVMDAWAKTYPNTDIIKFVADGSGVTNVEEGGGFEVSSAEEILKALN</sequence>
<dbReference type="EMBL" id="JBJQOH010000006">
    <property type="protein sequence ID" value="KAL3682490.1"/>
    <property type="molecule type" value="Genomic_DNA"/>
</dbReference>
<keyword evidence="4 9" id="KW-0575">Peroxidase</keyword>
<evidence type="ECO:0000256" key="8">
    <source>
        <dbReference type="PIRSR" id="PIRSR637944-1"/>
    </source>
</evidence>
<evidence type="ECO:0000256" key="3">
    <source>
        <dbReference type="ARBA" id="ARBA00013016"/>
    </source>
</evidence>
<dbReference type="Gene3D" id="3.40.30.10">
    <property type="entry name" value="Glutaredoxin"/>
    <property type="match status" value="1"/>
</dbReference>
<keyword evidence="12" id="KW-1185">Reference proteome</keyword>
<comment type="function">
    <text evidence="9">Thiol-specific peroxidase that catalyzes the reduction of hydrogen peroxide and organic hydroperoxides to water and alcohols, respectively. Plays a role in cell protection against oxidative stress by detoxifying peroxides.</text>
</comment>
<feature type="active site" description="Cysteine sulfenic acid (-SOH) intermediate" evidence="8">
    <location>
        <position position="50"/>
    </location>
</feature>
<dbReference type="PANTHER" id="PTHR10430:SF8">
    <property type="entry name" value="PEROXIREDOXIN-2A-RELATED"/>
    <property type="match status" value="1"/>
</dbReference>
<dbReference type="PROSITE" id="PS51352">
    <property type="entry name" value="THIOREDOXIN_2"/>
    <property type="match status" value="1"/>
</dbReference>
<feature type="domain" description="Thioredoxin" evidence="10">
    <location>
        <begin position="4"/>
        <end position="128"/>
    </location>
</feature>
<dbReference type="AlphaFoldDB" id="A0ABD3GWH0"/>
<name>A0ABD3GWH0_9MARC</name>
<dbReference type="PANTHER" id="PTHR10430">
    <property type="entry name" value="PEROXIREDOXIN"/>
    <property type="match status" value="1"/>
</dbReference>
<proteinExistence type="inferred from homology"/>
<dbReference type="InterPro" id="IPR013766">
    <property type="entry name" value="Thioredoxin_domain"/>
</dbReference>
<evidence type="ECO:0000256" key="5">
    <source>
        <dbReference type="ARBA" id="ARBA00022862"/>
    </source>
</evidence>
<dbReference type="InterPro" id="IPR013740">
    <property type="entry name" value="Redoxin"/>
</dbReference>
<keyword evidence="5 9" id="KW-0049">Antioxidant</keyword>